<comment type="caution">
    <text evidence="2">The sequence shown here is derived from an EMBL/GenBank/DDBJ whole genome shotgun (WGS) entry which is preliminary data.</text>
</comment>
<gene>
    <name evidence="2" type="ORF">CUNI_LOCUS9159</name>
</gene>
<keyword evidence="3" id="KW-1185">Reference proteome</keyword>
<feature type="non-terminal residue" evidence="2">
    <location>
        <position position="1"/>
    </location>
</feature>
<dbReference type="OrthoDB" id="6159892at2759"/>
<reference evidence="2" key="1">
    <citation type="submission" date="2021-04" db="EMBL/GenBank/DDBJ databases">
        <authorList>
            <consortium name="Molecular Ecology Group"/>
        </authorList>
    </citation>
    <scope>NUCLEOTIDE SEQUENCE</scope>
</reference>
<evidence type="ECO:0000313" key="2">
    <source>
        <dbReference type="EMBL" id="CAG5123601.1"/>
    </source>
</evidence>
<protein>
    <recommendedName>
        <fullName evidence="1">Integrase p58-like C-terminal domain-containing protein</fullName>
    </recommendedName>
</protein>
<proteinExistence type="predicted"/>
<sequence>SDRLAVSWQGPFKVLKKISDVDYQILYKGKPKIYHINMLKPYRQRVEKVQNTVVTPVSTAVDVACRLITEPEDDPPEEQIQTPTVSSQSSWKQIKISQTLPPPERAKLINLLEEFSDIFSDIPGKCTAIKHHIRLNTNKPIKVKQYPVPEQYREKLIDEIKMLEK</sequence>
<dbReference type="Pfam" id="PF22938">
    <property type="entry name" value="Integrase_p58_C"/>
    <property type="match status" value="1"/>
</dbReference>
<dbReference type="Proteomes" id="UP000678393">
    <property type="component" value="Unassembled WGS sequence"/>
</dbReference>
<dbReference type="EMBL" id="CAJHNH020001564">
    <property type="protein sequence ID" value="CAG5123601.1"/>
    <property type="molecule type" value="Genomic_DNA"/>
</dbReference>
<accession>A0A8S3Z951</accession>
<evidence type="ECO:0000259" key="1">
    <source>
        <dbReference type="Pfam" id="PF22938"/>
    </source>
</evidence>
<evidence type="ECO:0000313" key="3">
    <source>
        <dbReference type="Proteomes" id="UP000678393"/>
    </source>
</evidence>
<dbReference type="InterPro" id="IPR054465">
    <property type="entry name" value="Integrase_p58-like_C"/>
</dbReference>
<dbReference type="AlphaFoldDB" id="A0A8S3Z951"/>
<organism evidence="2 3">
    <name type="scientific">Candidula unifasciata</name>
    <dbReference type="NCBI Taxonomy" id="100452"/>
    <lineage>
        <taxon>Eukaryota</taxon>
        <taxon>Metazoa</taxon>
        <taxon>Spiralia</taxon>
        <taxon>Lophotrochozoa</taxon>
        <taxon>Mollusca</taxon>
        <taxon>Gastropoda</taxon>
        <taxon>Heterobranchia</taxon>
        <taxon>Euthyneura</taxon>
        <taxon>Panpulmonata</taxon>
        <taxon>Eupulmonata</taxon>
        <taxon>Stylommatophora</taxon>
        <taxon>Helicina</taxon>
        <taxon>Helicoidea</taxon>
        <taxon>Geomitridae</taxon>
        <taxon>Candidula</taxon>
    </lineage>
</organism>
<feature type="domain" description="Integrase p58-like C-terminal" evidence="1">
    <location>
        <begin position="10"/>
        <end position="41"/>
    </location>
</feature>
<name>A0A8S3Z951_9EUPU</name>